<name>A0AB37UG34_9CYAN</name>
<dbReference type="AlphaFoldDB" id="A0AB37UG34"/>
<evidence type="ECO:0000313" key="1">
    <source>
        <dbReference type="EMBL" id="RUT10565.1"/>
    </source>
</evidence>
<accession>A0AB37UG34</accession>
<evidence type="ECO:0000313" key="2">
    <source>
        <dbReference type="Proteomes" id="UP000282574"/>
    </source>
</evidence>
<dbReference type="Proteomes" id="UP000282574">
    <property type="component" value="Unassembled WGS sequence"/>
</dbReference>
<reference evidence="1 2" key="1">
    <citation type="journal article" date="2019" name="Genome Biol. Evol.">
        <title>Day and night: Metabolic profiles and evolutionary relationships of six axenic non-marine cyanobacteria.</title>
        <authorList>
            <person name="Will S.E."/>
            <person name="Henke P."/>
            <person name="Boedeker C."/>
            <person name="Huang S."/>
            <person name="Brinkmann H."/>
            <person name="Rohde M."/>
            <person name="Jarek M."/>
            <person name="Friedl T."/>
            <person name="Seufert S."/>
            <person name="Schumacher M."/>
            <person name="Overmann J."/>
            <person name="Neumann-Schaal M."/>
            <person name="Petersen J."/>
        </authorList>
    </citation>
    <scope>NUCLEOTIDE SEQUENCE [LARGE SCALE GENOMIC DNA]</scope>
    <source>
        <strain evidence="1 2">SAG 39.79</strain>
    </source>
</reference>
<gene>
    <name evidence="1" type="ORF">DSM107010_41320</name>
</gene>
<dbReference type="RefSeq" id="WP_106166207.1">
    <property type="nucleotide sequence ID" value="NZ_JAVKZF010000004.1"/>
</dbReference>
<dbReference type="EMBL" id="RSCK01000040">
    <property type="protein sequence ID" value="RUT10565.1"/>
    <property type="molecule type" value="Genomic_DNA"/>
</dbReference>
<organism evidence="1 2">
    <name type="scientific">Chroococcidiopsis cubana SAG 39.79</name>
    <dbReference type="NCBI Taxonomy" id="388085"/>
    <lineage>
        <taxon>Bacteria</taxon>
        <taxon>Bacillati</taxon>
        <taxon>Cyanobacteriota</taxon>
        <taxon>Cyanophyceae</taxon>
        <taxon>Chroococcidiopsidales</taxon>
        <taxon>Chroococcidiopsidaceae</taxon>
        <taxon>Chroococcidiopsis</taxon>
    </lineage>
</organism>
<comment type="caution">
    <text evidence="1">The sequence shown here is derived from an EMBL/GenBank/DDBJ whole genome shotgun (WGS) entry which is preliminary data.</text>
</comment>
<sequence length="242" mass="26592">MTSNLTKIDSLPSIESVLIGGDLSQLSNSDRLKYYSRLCESLGLNALTQPFAYIRLNGKLKLYALREATEQLRKIHHVSVRIQARELVADSIYVVTSQASLPDGRCDESIGAVSIAGLQGEALANAVMKAETKSKRRVTLSICGLAILDETEVDSIPNVQSEQETGRIDSNEANIGRVSRPLASSVCKSWKSPQDAILWAEKLLPHLSMDEIQSEFNLLPATNGKKALAWVERVNSLMLEVR</sequence>
<proteinExistence type="predicted"/>
<protein>
    <submittedName>
        <fullName evidence="1">Uncharacterized protein</fullName>
    </submittedName>
</protein>
<keyword evidence="2" id="KW-1185">Reference proteome</keyword>